<dbReference type="Proteomes" id="UP000054481">
    <property type="component" value="Unassembled WGS sequence"/>
</dbReference>
<organism evidence="3 4">
    <name type="scientific">Hirsutella minnesotensis 3608</name>
    <dbReference type="NCBI Taxonomy" id="1043627"/>
    <lineage>
        <taxon>Eukaryota</taxon>
        <taxon>Fungi</taxon>
        <taxon>Dikarya</taxon>
        <taxon>Ascomycota</taxon>
        <taxon>Pezizomycotina</taxon>
        <taxon>Sordariomycetes</taxon>
        <taxon>Hypocreomycetidae</taxon>
        <taxon>Hypocreales</taxon>
        <taxon>Ophiocordycipitaceae</taxon>
        <taxon>Hirsutella</taxon>
    </lineage>
</organism>
<evidence type="ECO:0008006" key="5">
    <source>
        <dbReference type="Google" id="ProtNLM"/>
    </source>
</evidence>
<proteinExistence type="predicted"/>
<reference evidence="3 4" key="1">
    <citation type="journal article" date="2014" name="Genome Biol. Evol.">
        <title>Comparative genomics and transcriptomics analyses reveal divergent lifestyle features of nematode endoparasitic fungus Hirsutella minnesotensis.</title>
        <authorList>
            <person name="Lai Y."/>
            <person name="Liu K."/>
            <person name="Zhang X."/>
            <person name="Zhang X."/>
            <person name="Li K."/>
            <person name="Wang N."/>
            <person name="Shu C."/>
            <person name="Wu Y."/>
            <person name="Wang C."/>
            <person name="Bushley K.E."/>
            <person name="Xiang M."/>
            <person name="Liu X."/>
        </authorList>
    </citation>
    <scope>NUCLEOTIDE SEQUENCE [LARGE SCALE GENOMIC DNA]</scope>
    <source>
        <strain evidence="3 4">3608</strain>
    </source>
</reference>
<keyword evidence="4" id="KW-1185">Reference proteome</keyword>
<evidence type="ECO:0000256" key="1">
    <source>
        <dbReference type="ARBA" id="ARBA00004123"/>
    </source>
</evidence>
<gene>
    <name evidence="3" type="ORF">HIM_05807</name>
</gene>
<dbReference type="OrthoDB" id="187139at2759"/>
<dbReference type="AlphaFoldDB" id="A0A0F7ZP11"/>
<evidence type="ECO:0000313" key="4">
    <source>
        <dbReference type="Proteomes" id="UP000054481"/>
    </source>
</evidence>
<keyword evidence="2" id="KW-0539">Nucleus</keyword>
<dbReference type="PANTHER" id="PTHR37534">
    <property type="entry name" value="TRANSCRIPTIONAL ACTIVATOR PROTEIN UGA3"/>
    <property type="match status" value="1"/>
</dbReference>
<evidence type="ECO:0000313" key="3">
    <source>
        <dbReference type="EMBL" id="KJZ74690.1"/>
    </source>
</evidence>
<dbReference type="InterPro" id="IPR021858">
    <property type="entry name" value="Fun_TF"/>
</dbReference>
<name>A0A0F7ZP11_9HYPO</name>
<dbReference type="PANTHER" id="PTHR37534:SF46">
    <property type="entry name" value="ZN(II)2CYS6 TRANSCRIPTION FACTOR (EUROFUNG)"/>
    <property type="match status" value="1"/>
</dbReference>
<dbReference type="Pfam" id="PF11951">
    <property type="entry name" value="Fungal_trans_2"/>
    <property type="match status" value="1"/>
</dbReference>
<accession>A0A0F7ZP11</accession>
<evidence type="ECO:0000256" key="2">
    <source>
        <dbReference type="ARBA" id="ARBA00023242"/>
    </source>
</evidence>
<protein>
    <recommendedName>
        <fullName evidence="5">Transcription factor domain-containing protein</fullName>
    </recommendedName>
</protein>
<dbReference type="EMBL" id="KQ030523">
    <property type="protein sequence ID" value="KJZ74690.1"/>
    <property type="molecule type" value="Genomic_DNA"/>
</dbReference>
<dbReference type="GO" id="GO:0005634">
    <property type="term" value="C:nucleus"/>
    <property type="evidence" value="ECO:0007669"/>
    <property type="project" value="UniProtKB-SubCell"/>
</dbReference>
<comment type="subcellular location">
    <subcellularLocation>
        <location evidence="1">Nucleus</location>
    </subcellularLocation>
</comment>
<sequence>MRLFDYFVAETASRMQTGSSPDNPYVKNMLPAAYNDDMLMHSILAVGGAHLAYNSANREMLDITTRRHYSRALQGVRDIIGSQTLDESSLQRLALTLAFLCRYEVLSTAPQSALRFHLKAMQQIFSSLAKLGYTPFTKHSSHQIDELLALSYEWCAYLLRCNAIFSAPDTCMHDALPKEVYSENGARKSGMWETGSLFGTMTAGCQDLFGLIPIINDLHNRRLVEEEAGQARPSEQLLDSFNEVQNSIASWRLDNAPKSSPTGLRLLAKLNPVAPSTSSHDDLDKEPIAHDAHTQRILASEVIRHSLHVYSLVSLEGSSAGLAAVSQGPDGPIQTNVRIGMDFLIAMGESSYNTHLLWAILTIGSCTVDPFHRELLKFGFGKSRFIMRHVLRTRDILELLWADEDPQMYGPHGIRLVLAKYGIDFSIS</sequence>